<reference evidence="2" key="1">
    <citation type="journal article" date="2019" name="bioRxiv">
        <title>The Genome of the Zebra Mussel, Dreissena polymorpha: A Resource for Invasive Species Research.</title>
        <authorList>
            <person name="McCartney M.A."/>
            <person name="Auch B."/>
            <person name="Kono T."/>
            <person name="Mallez S."/>
            <person name="Zhang Y."/>
            <person name="Obille A."/>
            <person name="Becker A."/>
            <person name="Abrahante J.E."/>
            <person name="Garbe J."/>
            <person name="Badalamenti J.P."/>
            <person name="Herman A."/>
            <person name="Mangelson H."/>
            <person name="Liachko I."/>
            <person name="Sullivan S."/>
            <person name="Sone E.D."/>
            <person name="Koren S."/>
            <person name="Silverstein K.A.T."/>
            <person name="Beckman K.B."/>
            <person name="Gohl D.M."/>
        </authorList>
    </citation>
    <scope>NUCLEOTIDE SEQUENCE</scope>
    <source>
        <strain evidence="2">Duluth1</strain>
        <tissue evidence="2">Whole animal</tissue>
    </source>
</reference>
<keyword evidence="3" id="KW-1185">Reference proteome</keyword>
<gene>
    <name evidence="2" type="ORF">DPMN_077438</name>
</gene>
<dbReference type="Pfam" id="PF01822">
    <property type="entry name" value="WSC"/>
    <property type="match status" value="1"/>
</dbReference>
<dbReference type="InterPro" id="IPR002889">
    <property type="entry name" value="WSC_carb-bd"/>
</dbReference>
<organism evidence="2 3">
    <name type="scientific">Dreissena polymorpha</name>
    <name type="common">Zebra mussel</name>
    <name type="synonym">Mytilus polymorpha</name>
    <dbReference type="NCBI Taxonomy" id="45954"/>
    <lineage>
        <taxon>Eukaryota</taxon>
        <taxon>Metazoa</taxon>
        <taxon>Spiralia</taxon>
        <taxon>Lophotrochozoa</taxon>
        <taxon>Mollusca</taxon>
        <taxon>Bivalvia</taxon>
        <taxon>Autobranchia</taxon>
        <taxon>Heteroconchia</taxon>
        <taxon>Euheterodonta</taxon>
        <taxon>Imparidentia</taxon>
        <taxon>Neoheterodontei</taxon>
        <taxon>Myida</taxon>
        <taxon>Dreissenoidea</taxon>
        <taxon>Dreissenidae</taxon>
        <taxon>Dreissena</taxon>
    </lineage>
</organism>
<accession>A0A9D4BPL9</accession>
<evidence type="ECO:0000313" key="3">
    <source>
        <dbReference type="Proteomes" id="UP000828390"/>
    </source>
</evidence>
<dbReference type="Proteomes" id="UP000828390">
    <property type="component" value="Unassembled WGS sequence"/>
</dbReference>
<feature type="domain" description="WSC" evidence="1">
    <location>
        <begin position="3"/>
        <end position="45"/>
    </location>
</feature>
<reference evidence="2" key="2">
    <citation type="submission" date="2020-11" db="EMBL/GenBank/DDBJ databases">
        <authorList>
            <person name="McCartney M.A."/>
            <person name="Auch B."/>
            <person name="Kono T."/>
            <person name="Mallez S."/>
            <person name="Becker A."/>
            <person name="Gohl D.M."/>
            <person name="Silverstein K.A.T."/>
            <person name="Koren S."/>
            <person name="Bechman K.B."/>
            <person name="Herman A."/>
            <person name="Abrahante J.E."/>
            <person name="Garbe J."/>
        </authorList>
    </citation>
    <scope>NUCLEOTIDE SEQUENCE</scope>
    <source>
        <strain evidence="2">Duluth1</strain>
        <tissue evidence="2">Whole animal</tissue>
    </source>
</reference>
<sequence length="55" mass="6189">MFYLGCYEDKSAKRVLPHAVAEARNNNTSGECGRRCSDYRYAGVEVVFVLNICIV</sequence>
<comment type="caution">
    <text evidence="2">The sequence shown here is derived from an EMBL/GenBank/DDBJ whole genome shotgun (WGS) entry which is preliminary data.</text>
</comment>
<name>A0A9D4BPL9_DREPO</name>
<protein>
    <recommendedName>
        <fullName evidence="1">WSC domain-containing protein</fullName>
    </recommendedName>
</protein>
<evidence type="ECO:0000259" key="1">
    <source>
        <dbReference type="Pfam" id="PF01822"/>
    </source>
</evidence>
<dbReference type="AlphaFoldDB" id="A0A9D4BPL9"/>
<dbReference type="EMBL" id="JAIWYP010000015">
    <property type="protein sequence ID" value="KAH3702421.1"/>
    <property type="molecule type" value="Genomic_DNA"/>
</dbReference>
<evidence type="ECO:0000313" key="2">
    <source>
        <dbReference type="EMBL" id="KAH3702421.1"/>
    </source>
</evidence>
<proteinExistence type="predicted"/>